<dbReference type="Gene3D" id="2.40.50.140">
    <property type="entry name" value="Nucleic acid-binding proteins"/>
    <property type="match status" value="1"/>
</dbReference>
<dbReference type="PIRSF" id="PIRSF002070">
    <property type="entry name" value="SSB"/>
    <property type="match status" value="1"/>
</dbReference>
<organism evidence="3 4">
    <name type="scientific">Pseudomonas idahonensis</name>
    <dbReference type="NCBI Taxonomy" id="2942628"/>
    <lineage>
        <taxon>Bacteria</taxon>
        <taxon>Pseudomonadati</taxon>
        <taxon>Pseudomonadota</taxon>
        <taxon>Gammaproteobacteria</taxon>
        <taxon>Pseudomonadales</taxon>
        <taxon>Pseudomonadaceae</taxon>
        <taxon>Pseudomonas</taxon>
    </lineage>
</organism>
<reference evidence="3 4" key="1">
    <citation type="submission" date="2022-05" db="EMBL/GenBank/DDBJ databases">
        <title>Novel Pseudomonas spp. Isolated from a Rainbow Trout Aquaculture Facility.</title>
        <authorList>
            <person name="Testerman T."/>
            <person name="Graf J."/>
        </authorList>
    </citation>
    <scope>NUCLEOTIDE SEQUENCE [LARGE SCALE GENOMIC DNA]</scope>
    <source>
        <strain evidence="3 4">ID357</strain>
    </source>
</reference>
<comment type="caution">
    <text evidence="3">The sequence shown here is derived from an EMBL/GenBank/DDBJ whole genome shotgun (WGS) entry which is preliminary data.</text>
</comment>
<dbReference type="GO" id="GO:0003677">
    <property type="term" value="F:DNA binding"/>
    <property type="evidence" value="ECO:0007669"/>
    <property type="project" value="UniProtKB-KW"/>
</dbReference>
<gene>
    <name evidence="3" type="ORF">M5G25_31025</name>
</gene>
<keyword evidence="4" id="KW-1185">Reference proteome</keyword>
<dbReference type="InterPro" id="IPR012340">
    <property type="entry name" value="NA-bd_OB-fold"/>
</dbReference>
<name>A0ABT5QG47_9PSED</name>
<accession>A0ABT5QG47</accession>
<evidence type="ECO:0000256" key="2">
    <source>
        <dbReference type="PIRNR" id="PIRNR002070"/>
    </source>
</evidence>
<proteinExistence type="predicted"/>
<sequence>MSTFFYGEGNIGSAPEYREFANGNEEPHRLVRLNVYFDNPIPTRDGFEDRGGFWAPVEIWHRDAEHWASIYQKRMRVLVAGRQERDDWEDADEKPRTTYKINARCVGILPYRIEQVVLSSKPTTNESEDEE</sequence>
<protein>
    <recommendedName>
        <fullName evidence="2">Single-stranded DNA-binding protein</fullName>
    </recommendedName>
</protein>
<keyword evidence="1 2" id="KW-0238">DNA-binding</keyword>
<dbReference type="Proteomes" id="UP001217610">
    <property type="component" value="Unassembled WGS sequence"/>
</dbReference>
<dbReference type="EMBL" id="JAMDGR010000031">
    <property type="protein sequence ID" value="MDD1152706.1"/>
    <property type="molecule type" value="Genomic_DNA"/>
</dbReference>
<dbReference type="PROSITE" id="PS50935">
    <property type="entry name" value="SSB"/>
    <property type="match status" value="1"/>
</dbReference>
<dbReference type="InterPro" id="IPR000424">
    <property type="entry name" value="Primosome_PriB/ssb"/>
</dbReference>
<dbReference type="SUPFAM" id="SSF50249">
    <property type="entry name" value="Nucleic acid-binding proteins"/>
    <property type="match status" value="1"/>
</dbReference>
<dbReference type="Pfam" id="PF00436">
    <property type="entry name" value="SSB"/>
    <property type="match status" value="1"/>
</dbReference>
<evidence type="ECO:0000313" key="4">
    <source>
        <dbReference type="Proteomes" id="UP001217610"/>
    </source>
</evidence>
<dbReference type="CDD" id="cd04496">
    <property type="entry name" value="SSB_OBF"/>
    <property type="match status" value="1"/>
</dbReference>
<dbReference type="RefSeq" id="WP_273924488.1">
    <property type="nucleotide sequence ID" value="NZ_JAMDGR010000031.1"/>
</dbReference>
<evidence type="ECO:0000313" key="3">
    <source>
        <dbReference type="EMBL" id="MDD1152706.1"/>
    </source>
</evidence>
<dbReference type="InterPro" id="IPR011344">
    <property type="entry name" value="ssDNA-bd"/>
</dbReference>
<evidence type="ECO:0000256" key="1">
    <source>
        <dbReference type="ARBA" id="ARBA00023125"/>
    </source>
</evidence>
<dbReference type="NCBIfam" id="NF006039">
    <property type="entry name" value="PRK08182.1"/>
    <property type="match status" value="1"/>
</dbReference>